<name>A0A564W1S8_BIFLI</name>
<organism evidence="1 2">
    <name type="scientific">Bifidobacterium longum subsp. infantis</name>
    <dbReference type="NCBI Taxonomy" id="1682"/>
    <lineage>
        <taxon>Bacteria</taxon>
        <taxon>Bacillati</taxon>
        <taxon>Actinomycetota</taxon>
        <taxon>Actinomycetes</taxon>
        <taxon>Bifidobacteriales</taxon>
        <taxon>Bifidobacteriaceae</taxon>
        <taxon>Bifidobacterium</taxon>
    </lineage>
</organism>
<reference evidence="1 2" key="1">
    <citation type="submission" date="2019-07" db="EMBL/GenBank/DDBJ databases">
        <authorList>
            <person name="Hibberd C M."/>
            <person name="Gehrig L. J."/>
            <person name="Chang H.-W."/>
            <person name="Venkatesh S."/>
        </authorList>
    </citation>
    <scope>NUCLEOTIDE SEQUENCE [LARGE SCALE GENOMIC DNA]</scope>
    <source>
        <strain evidence="1">Bifidobacterium_longum_subsp_infantis_JG_Bg463</strain>
    </source>
</reference>
<protein>
    <submittedName>
        <fullName evidence="1">Uncharacterized protein</fullName>
    </submittedName>
</protein>
<proteinExistence type="predicted"/>
<evidence type="ECO:0000313" key="1">
    <source>
        <dbReference type="EMBL" id="VUX38829.1"/>
    </source>
</evidence>
<accession>A0A564W1S8</accession>
<dbReference type="Proteomes" id="UP000345266">
    <property type="component" value="Unassembled WGS sequence"/>
</dbReference>
<sequence length="227" mass="23164">MVTGGGEDFAGGFGQREAELDLADLERGSGVCTEQVGYGGLLTGQAAGEQFEVPFDFHALLLIARGDYDAGHAGRSGGVGMAGHIGVAFAGHGIEGGFQHAAGLDVGHGELGEELDAGAAQHHALLADPAFGLGGQDRRPSGVVERAGHALRLERIVRSEQGLRIAQRTTPMNDTRQVIAGSDQTDCHVGIGLYKIDGGEHGSVSGGTGEGGGVLGHSVSFDVYGMH</sequence>
<evidence type="ECO:0000313" key="2">
    <source>
        <dbReference type="Proteomes" id="UP000345266"/>
    </source>
</evidence>
<dbReference type="AlphaFoldDB" id="A0A564W1S8"/>
<gene>
    <name evidence="1" type="ORF">BLJG463_00150</name>
</gene>
<dbReference type="EMBL" id="CABHNT010000067">
    <property type="protein sequence ID" value="VUX38829.1"/>
    <property type="molecule type" value="Genomic_DNA"/>
</dbReference>